<accession>A0ABW2D193</accession>
<dbReference type="RefSeq" id="WP_382355579.1">
    <property type="nucleotide sequence ID" value="NZ_JBHMBP010000004.1"/>
</dbReference>
<sequence>MELSAKELSMLANALDKEYDRLVRVMNGRDMFNNTAEDYFGLIGRVMDERMGSSVESDHCRTD</sequence>
<reference evidence="2" key="1">
    <citation type="journal article" date="2019" name="Int. J. Syst. Evol. Microbiol.">
        <title>The Global Catalogue of Microorganisms (GCM) 10K type strain sequencing project: providing services to taxonomists for standard genome sequencing and annotation.</title>
        <authorList>
            <consortium name="The Broad Institute Genomics Platform"/>
            <consortium name="The Broad Institute Genome Sequencing Center for Infectious Disease"/>
            <person name="Wu L."/>
            <person name="Ma J."/>
        </authorList>
    </citation>
    <scope>NUCLEOTIDE SEQUENCE [LARGE SCALE GENOMIC DNA]</scope>
    <source>
        <strain evidence="2">KACC 12634</strain>
    </source>
</reference>
<gene>
    <name evidence="1" type="ORF">ACFQS3_02450</name>
</gene>
<protein>
    <submittedName>
        <fullName evidence="1">Uncharacterized protein</fullName>
    </submittedName>
</protein>
<dbReference type="Proteomes" id="UP001596470">
    <property type="component" value="Unassembled WGS sequence"/>
</dbReference>
<keyword evidence="2" id="KW-1185">Reference proteome</keyword>
<comment type="caution">
    <text evidence="1">The sequence shown here is derived from an EMBL/GenBank/DDBJ whole genome shotgun (WGS) entry which is preliminary data.</text>
</comment>
<dbReference type="EMBL" id="JBHSYS010000001">
    <property type="protein sequence ID" value="MFC6956050.1"/>
    <property type="molecule type" value="Genomic_DNA"/>
</dbReference>
<proteinExistence type="predicted"/>
<evidence type="ECO:0000313" key="2">
    <source>
        <dbReference type="Proteomes" id="UP001596470"/>
    </source>
</evidence>
<name>A0ABW2D193_9ACTN</name>
<organism evidence="1 2">
    <name type="scientific">Glycomyces mayteni</name>
    <dbReference type="NCBI Taxonomy" id="543887"/>
    <lineage>
        <taxon>Bacteria</taxon>
        <taxon>Bacillati</taxon>
        <taxon>Actinomycetota</taxon>
        <taxon>Actinomycetes</taxon>
        <taxon>Glycomycetales</taxon>
        <taxon>Glycomycetaceae</taxon>
        <taxon>Glycomyces</taxon>
    </lineage>
</organism>
<evidence type="ECO:0000313" key="1">
    <source>
        <dbReference type="EMBL" id="MFC6956050.1"/>
    </source>
</evidence>